<feature type="transmembrane region" description="Helical" evidence="2">
    <location>
        <begin position="20"/>
        <end position="41"/>
    </location>
</feature>
<dbReference type="OrthoDB" id="2281895at2759"/>
<comment type="caution">
    <text evidence="3">The sequence shown here is derived from an EMBL/GenBank/DDBJ whole genome shotgun (WGS) entry which is preliminary data.</text>
</comment>
<sequence length="300" mass="32651">MDSSPSRPPLLISRLPLPLLLTPPLVITLTTFLLHLFLSFLRDINIPLLYSQCHARSRLHFLSRIPVLGAPSCFLVSFWLETLDSFRGRVIMATLLGFVVGLVTVTTLESKRVANQRDGLVKRPGLWVWAPFVVLGGVSVTGWGVPGLLRRGKEGETWTTTLHLSSSRLNLVAVYALPILLSVVAHGYLLYNLVTRRDDSHEVTRSTLKFILIDLGGLLTAVLYWVLVEAGWMAAAVFVVATLLAGPGAGVSLAWGWREIGGEWKTPGRTGTRAVAVGSTVGTPTEEGGNAIDEETPLLR</sequence>
<reference evidence="3 4" key="1">
    <citation type="submission" date="2018-08" db="EMBL/GenBank/DDBJ databases">
        <title>Draft genome of the lignicolous fungus Coniochaeta pulveracea.</title>
        <authorList>
            <person name="Borstlap C.J."/>
            <person name="De Witt R.N."/>
            <person name="Botha A."/>
            <person name="Volschenk H."/>
        </authorList>
    </citation>
    <scope>NUCLEOTIDE SEQUENCE [LARGE SCALE GENOMIC DNA]</scope>
    <source>
        <strain evidence="3 4">CAB683</strain>
    </source>
</reference>
<proteinExistence type="predicted"/>
<evidence type="ECO:0000256" key="2">
    <source>
        <dbReference type="SAM" id="Phobius"/>
    </source>
</evidence>
<organism evidence="3 4">
    <name type="scientific">Coniochaeta pulveracea</name>
    <dbReference type="NCBI Taxonomy" id="177199"/>
    <lineage>
        <taxon>Eukaryota</taxon>
        <taxon>Fungi</taxon>
        <taxon>Dikarya</taxon>
        <taxon>Ascomycota</taxon>
        <taxon>Pezizomycotina</taxon>
        <taxon>Sordariomycetes</taxon>
        <taxon>Sordariomycetidae</taxon>
        <taxon>Coniochaetales</taxon>
        <taxon>Coniochaetaceae</taxon>
        <taxon>Coniochaeta</taxon>
    </lineage>
</organism>
<keyword evidence="2" id="KW-1133">Transmembrane helix</keyword>
<accession>A0A420YJ73</accession>
<dbReference type="AlphaFoldDB" id="A0A420YJ73"/>
<keyword evidence="2" id="KW-0812">Transmembrane</keyword>
<feature type="transmembrane region" description="Helical" evidence="2">
    <location>
        <begin position="206"/>
        <end position="226"/>
    </location>
</feature>
<keyword evidence="2" id="KW-0472">Membrane</keyword>
<feature type="transmembrane region" description="Helical" evidence="2">
    <location>
        <begin position="86"/>
        <end position="105"/>
    </location>
</feature>
<name>A0A420YJ73_9PEZI</name>
<feature type="transmembrane region" description="Helical" evidence="2">
    <location>
        <begin position="61"/>
        <end position="80"/>
    </location>
</feature>
<evidence type="ECO:0000256" key="1">
    <source>
        <dbReference type="SAM" id="MobiDB-lite"/>
    </source>
</evidence>
<protein>
    <submittedName>
        <fullName evidence="3">Uncharacterized protein</fullName>
    </submittedName>
</protein>
<feature type="transmembrane region" description="Helical" evidence="2">
    <location>
        <begin position="169"/>
        <end position="194"/>
    </location>
</feature>
<dbReference type="Proteomes" id="UP000275385">
    <property type="component" value="Unassembled WGS sequence"/>
</dbReference>
<keyword evidence="4" id="KW-1185">Reference proteome</keyword>
<feature type="region of interest" description="Disordered" evidence="1">
    <location>
        <begin position="279"/>
        <end position="300"/>
    </location>
</feature>
<evidence type="ECO:0000313" key="4">
    <source>
        <dbReference type="Proteomes" id="UP000275385"/>
    </source>
</evidence>
<feature type="transmembrane region" description="Helical" evidence="2">
    <location>
        <begin position="126"/>
        <end position="149"/>
    </location>
</feature>
<evidence type="ECO:0000313" key="3">
    <source>
        <dbReference type="EMBL" id="RKU47920.1"/>
    </source>
</evidence>
<dbReference type="EMBL" id="QVQW01000007">
    <property type="protein sequence ID" value="RKU47920.1"/>
    <property type="molecule type" value="Genomic_DNA"/>
</dbReference>
<gene>
    <name evidence="3" type="ORF">DL546_009306</name>
</gene>
<feature type="transmembrane region" description="Helical" evidence="2">
    <location>
        <begin position="232"/>
        <end position="255"/>
    </location>
</feature>